<evidence type="ECO:0000256" key="3">
    <source>
        <dbReference type="RuleBase" id="RU000363"/>
    </source>
</evidence>
<dbReference type="Pfam" id="PF00106">
    <property type="entry name" value="adh_short"/>
    <property type="match status" value="1"/>
</dbReference>
<dbReference type="RefSeq" id="WP_309848690.1">
    <property type="nucleotide sequence ID" value="NZ_BAAAIU010000004.1"/>
</dbReference>
<evidence type="ECO:0000256" key="1">
    <source>
        <dbReference type="ARBA" id="ARBA00006484"/>
    </source>
</evidence>
<dbReference type="SMART" id="SM00822">
    <property type="entry name" value="PKS_KR"/>
    <property type="match status" value="1"/>
</dbReference>
<evidence type="ECO:0000256" key="2">
    <source>
        <dbReference type="ARBA" id="ARBA00023002"/>
    </source>
</evidence>
<dbReference type="AlphaFoldDB" id="A0AAE3YD40"/>
<dbReference type="InterPro" id="IPR057326">
    <property type="entry name" value="KR_dom"/>
</dbReference>
<feature type="domain" description="Ketoreductase" evidence="4">
    <location>
        <begin position="10"/>
        <end position="188"/>
    </location>
</feature>
<proteinExistence type="inferred from homology"/>
<dbReference type="InterPro" id="IPR036291">
    <property type="entry name" value="NAD(P)-bd_dom_sf"/>
</dbReference>
<dbReference type="CDD" id="cd05233">
    <property type="entry name" value="SDR_c"/>
    <property type="match status" value="1"/>
</dbReference>
<dbReference type="PANTHER" id="PTHR44196">
    <property type="entry name" value="DEHYDROGENASE/REDUCTASE SDR FAMILY MEMBER 7B"/>
    <property type="match status" value="1"/>
</dbReference>
<dbReference type="SUPFAM" id="SSF51735">
    <property type="entry name" value="NAD(P)-binding Rossmann-fold domains"/>
    <property type="match status" value="1"/>
</dbReference>
<organism evidence="5 6">
    <name type="scientific">Falsarthrobacter nasiphocae</name>
    <dbReference type="NCBI Taxonomy" id="189863"/>
    <lineage>
        <taxon>Bacteria</taxon>
        <taxon>Bacillati</taxon>
        <taxon>Actinomycetota</taxon>
        <taxon>Actinomycetes</taxon>
        <taxon>Micrococcales</taxon>
        <taxon>Micrococcaceae</taxon>
        <taxon>Falsarthrobacter</taxon>
    </lineage>
</organism>
<dbReference type="Proteomes" id="UP001247307">
    <property type="component" value="Unassembled WGS sequence"/>
</dbReference>
<dbReference type="PRINTS" id="PR00080">
    <property type="entry name" value="SDRFAMILY"/>
</dbReference>
<dbReference type="Gene3D" id="3.40.50.720">
    <property type="entry name" value="NAD(P)-binding Rossmann-like Domain"/>
    <property type="match status" value="1"/>
</dbReference>
<dbReference type="PRINTS" id="PR00081">
    <property type="entry name" value="GDHRDH"/>
</dbReference>
<evidence type="ECO:0000313" key="5">
    <source>
        <dbReference type="EMBL" id="MDR6891194.1"/>
    </source>
</evidence>
<keyword evidence="2" id="KW-0560">Oxidoreductase</keyword>
<reference evidence="5" key="1">
    <citation type="submission" date="2023-07" db="EMBL/GenBank/DDBJ databases">
        <title>Sequencing the genomes of 1000 actinobacteria strains.</title>
        <authorList>
            <person name="Klenk H.-P."/>
        </authorList>
    </citation>
    <scope>NUCLEOTIDE SEQUENCE</scope>
    <source>
        <strain evidence="5">DSM 13988</strain>
    </source>
</reference>
<protein>
    <submittedName>
        <fullName evidence="5">Short-subunit dehydrogenase</fullName>
    </submittedName>
</protein>
<dbReference type="GO" id="GO:0016491">
    <property type="term" value="F:oxidoreductase activity"/>
    <property type="evidence" value="ECO:0007669"/>
    <property type="project" value="UniProtKB-KW"/>
</dbReference>
<comment type="similarity">
    <text evidence="1 3">Belongs to the short-chain dehydrogenases/reductases (SDR) family.</text>
</comment>
<dbReference type="PANTHER" id="PTHR44196:SF2">
    <property type="entry name" value="SHORT-CHAIN DEHYDROGENASE-RELATED"/>
    <property type="match status" value="1"/>
</dbReference>
<sequence>MTQHRSYSGHTILITGASSGIGEALAREFASRGADVVLSARRQDRLEALAEEIRRDHGRRADVVPADLSDTDGVRQLLSTLDEREIRITGLINNAGFGKITPLHEQDPDEVHRMINLNVTALTDLTVALLPRLRSSTHGLLVNIASVAAYQPIPEMAVYAATKAYVLSFTEALWAESRGTSLKVLAVSPGPTETEFFEVAGHSADGGLPRATAAAVVETTLTALDRKDTPPSVAVGRSGTAAALAGRMTPRRLLLPALRRGMSRRK</sequence>
<name>A0AAE3YD40_9MICC</name>
<dbReference type="PIRSF" id="PIRSF000126">
    <property type="entry name" value="11-beta-HSD1"/>
    <property type="match status" value="1"/>
</dbReference>
<evidence type="ECO:0000313" key="6">
    <source>
        <dbReference type="Proteomes" id="UP001247307"/>
    </source>
</evidence>
<gene>
    <name evidence="5" type="ORF">J2S35_000134</name>
</gene>
<evidence type="ECO:0000259" key="4">
    <source>
        <dbReference type="SMART" id="SM00822"/>
    </source>
</evidence>
<dbReference type="EMBL" id="JAVDUI010000001">
    <property type="protein sequence ID" value="MDR6891194.1"/>
    <property type="molecule type" value="Genomic_DNA"/>
</dbReference>
<accession>A0AAE3YD40</accession>
<dbReference type="InterPro" id="IPR002347">
    <property type="entry name" value="SDR_fam"/>
</dbReference>
<dbReference type="GO" id="GO:0016020">
    <property type="term" value="C:membrane"/>
    <property type="evidence" value="ECO:0007669"/>
    <property type="project" value="TreeGrafter"/>
</dbReference>
<comment type="caution">
    <text evidence="5">The sequence shown here is derived from an EMBL/GenBank/DDBJ whole genome shotgun (WGS) entry which is preliminary data.</text>
</comment>
<keyword evidence="6" id="KW-1185">Reference proteome</keyword>